<organism evidence="2">
    <name type="scientific">Haptolina brevifila</name>
    <dbReference type="NCBI Taxonomy" id="156173"/>
    <lineage>
        <taxon>Eukaryota</taxon>
        <taxon>Haptista</taxon>
        <taxon>Haptophyta</taxon>
        <taxon>Prymnesiophyceae</taxon>
        <taxon>Prymnesiales</taxon>
        <taxon>Prymnesiaceae</taxon>
        <taxon>Haptolina</taxon>
    </lineage>
</organism>
<dbReference type="AlphaFoldDB" id="A0A7S2FEV1"/>
<dbReference type="EMBL" id="HBGU01001366">
    <property type="protein sequence ID" value="CAD9391630.1"/>
    <property type="molecule type" value="Transcribed_RNA"/>
</dbReference>
<accession>A0A7S2FEV1</accession>
<name>A0A7S2FEV1_9EUKA</name>
<feature type="region of interest" description="Disordered" evidence="1">
    <location>
        <begin position="189"/>
        <end position="212"/>
    </location>
</feature>
<feature type="region of interest" description="Disordered" evidence="1">
    <location>
        <begin position="49"/>
        <end position="68"/>
    </location>
</feature>
<feature type="compositionally biased region" description="Pro residues" evidence="1">
    <location>
        <begin position="150"/>
        <end position="160"/>
    </location>
</feature>
<protein>
    <submittedName>
        <fullName evidence="2">Uncharacterized protein</fullName>
    </submittedName>
</protein>
<proteinExistence type="predicted"/>
<reference evidence="2" key="1">
    <citation type="submission" date="2021-01" db="EMBL/GenBank/DDBJ databases">
        <authorList>
            <person name="Corre E."/>
            <person name="Pelletier E."/>
            <person name="Niang G."/>
            <person name="Scheremetjew M."/>
            <person name="Finn R."/>
            <person name="Kale V."/>
            <person name="Holt S."/>
            <person name="Cochrane G."/>
            <person name="Meng A."/>
            <person name="Brown T."/>
            <person name="Cohen L."/>
        </authorList>
    </citation>
    <scope>NUCLEOTIDE SEQUENCE</scope>
    <source>
        <strain evidence="2">UTEX LB 985</strain>
    </source>
</reference>
<feature type="compositionally biased region" description="Basic and acidic residues" evidence="1">
    <location>
        <begin position="49"/>
        <end position="65"/>
    </location>
</feature>
<sequence length="212" mass="23074">MSRLPNGRAARTHPLTHSEEMPTSAMEPMGGGMTRYRTFATNGVIDRRRKEQDEIAKEQEQREGLVRQSNALKALAEHMTAQNERMLEGLNSLSTKSTEPPAKVNHVARNIANVSAARQGIDRKGQALMARAEVMAAATAHLGGGSSSAAPPPRYQPPMPTRVSRLGQSSRLRVETEEDLVNAALAEIEHGQSMSAFESRTRKPPSKTVGRA</sequence>
<gene>
    <name evidence="2" type="ORF">CBRE1094_LOCUS706</name>
</gene>
<feature type="region of interest" description="Disordered" evidence="1">
    <location>
        <begin position="1"/>
        <end position="35"/>
    </location>
</feature>
<feature type="region of interest" description="Disordered" evidence="1">
    <location>
        <begin position="142"/>
        <end position="172"/>
    </location>
</feature>
<evidence type="ECO:0000313" key="2">
    <source>
        <dbReference type="EMBL" id="CAD9391630.1"/>
    </source>
</evidence>
<evidence type="ECO:0000256" key="1">
    <source>
        <dbReference type="SAM" id="MobiDB-lite"/>
    </source>
</evidence>